<gene>
    <name evidence="1" type="ORF">BHM03_00034708</name>
</gene>
<sequence length="68" mass="7577">MGTRRAIAESSLKVSRVCREFAKSLPNISRAYREFVGSSPKAIGNLLGVCRELVEGDRELARYVPEVH</sequence>
<organism evidence="1">
    <name type="scientific">Ensete ventricosum</name>
    <name type="common">Abyssinian banana</name>
    <name type="synonym">Musa ensete</name>
    <dbReference type="NCBI Taxonomy" id="4639"/>
    <lineage>
        <taxon>Eukaryota</taxon>
        <taxon>Viridiplantae</taxon>
        <taxon>Streptophyta</taxon>
        <taxon>Embryophyta</taxon>
        <taxon>Tracheophyta</taxon>
        <taxon>Spermatophyta</taxon>
        <taxon>Magnoliopsida</taxon>
        <taxon>Liliopsida</taxon>
        <taxon>Zingiberales</taxon>
        <taxon>Musaceae</taxon>
        <taxon>Ensete</taxon>
    </lineage>
</organism>
<name>A0A444DFW8_ENSVE</name>
<proteinExistence type="predicted"/>
<dbReference type="Proteomes" id="UP000290560">
    <property type="component" value="Unassembled WGS sequence"/>
</dbReference>
<dbReference type="AlphaFoldDB" id="A0A444DFW8"/>
<accession>A0A444DFW8</accession>
<evidence type="ECO:0000313" key="1">
    <source>
        <dbReference type="EMBL" id="RZR74281.1"/>
    </source>
</evidence>
<reference evidence="1" key="1">
    <citation type="journal article" date="2018" name="Data Brief">
        <title>Genome sequence data from 17 accessions of Ensete ventricosum, a staple food crop for millions in Ethiopia.</title>
        <authorList>
            <person name="Yemataw Z."/>
            <person name="Muzemil S."/>
            <person name="Ambachew D."/>
            <person name="Tripathi L."/>
            <person name="Tesfaye K."/>
            <person name="Chala A."/>
            <person name="Farbos A."/>
            <person name="O'Neill P."/>
            <person name="Moore K."/>
            <person name="Grant M."/>
            <person name="Studholme D.J."/>
        </authorList>
    </citation>
    <scope>NUCLEOTIDE SEQUENCE [LARGE SCALE GENOMIC DNA]</scope>
    <source>
        <tissue evidence="1">Leaf</tissue>
    </source>
</reference>
<dbReference type="EMBL" id="KV876182">
    <property type="protein sequence ID" value="RZR74281.1"/>
    <property type="molecule type" value="Genomic_DNA"/>
</dbReference>
<protein>
    <submittedName>
        <fullName evidence="1">Uncharacterized protein</fullName>
    </submittedName>
</protein>